<comment type="caution">
    <text evidence="2">The sequence shown here is derived from an EMBL/GenBank/DDBJ whole genome shotgun (WGS) entry which is preliminary data.</text>
</comment>
<evidence type="ECO:0000313" key="3">
    <source>
        <dbReference type="Proteomes" id="UP000578531"/>
    </source>
</evidence>
<organism evidence="2 3">
    <name type="scientific">Letharia columbiana</name>
    <dbReference type="NCBI Taxonomy" id="112416"/>
    <lineage>
        <taxon>Eukaryota</taxon>
        <taxon>Fungi</taxon>
        <taxon>Dikarya</taxon>
        <taxon>Ascomycota</taxon>
        <taxon>Pezizomycotina</taxon>
        <taxon>Lecanoromycetes</taxon>
        <taxon>OSLEUM clade</taxon>
        <taxon>Lecanoromycetidae</taxon>
        <taxon>Lecanorales</taxon>
        <taxon>Lecanorineae</taxon>
        <taxon>Parmeliaceae</taxon>
        <taxon>Letharia</taxon>
    </lineage>
</organism>
<dbReference type="Pfam" id="PF04801">
    <property type="entry name" value="RPC5"/>
    <property type="match status" value="1"/>
</dbReference>
<dbReference type="GO" id="GO:0042797">
    <property type="term" value="P:tRNA transcription by RNA polymerase III"/>
    <property type="evidence" value="ECO:0007669"/>
    <property type="project" value="TreeGrafter"/>
</dbReference>
<reference evidence="2 3" key="1">
    <citation type="journal article" date="2020" name="Genomics">
        <title>Complete, high-quality genomes from long-read metagenomic sequencing of two wolf lichen thalli reveals enigmatic genome architecture.</title>
        <authorList>
            <person name="McKenzie S.K."/>
            <person name="Walston R.F."/>
            <person name="Allen J.L."/>
        </authorList>
    </citation>
    <scope>NUCLEOTIDE SEQUENCE [LARGE SCALE GENOMIC DNA]</scope>
    <source>
        <strain evidence="2">WasteWater2</strain>
    </source>
</reference>
<dbReference type="PANTHER" id="PTHR12069:SF0">
    <property type="entry name" value="DNA-DIRECTED RNA POLYMERASE III SUBUNIT RPC5"/>
    <property type="match status" value="1"/>
</dbReference>
<dbReference type="Proteomes" id="UP000578531">
    <property type="component" value="Unassembled WGS sequence"/>
</dbReference>
<evidence type="ECO:0000313" key="2">
    <source>
        <dbReference type="EMBL" id="KAF6223797.1"/>
    </source>
</evidence>
<dbReference type="EMBL" id="JACCJC010000131">
    <property type="protein sequence ID" value="KAF6223797.1"/>
    <property type="molecule type" value="Genomic_DNA"/>
</dbReference>
<protein>
    <submittedName>
        <fullName evidence="2">Uncharacterized protein</fullName>
    </submittedName>
</protein>
<feature type="compositionally biased region" description="Acidic residues" evidence="1">
    <location>
        <begin position="450"/>
        <end position="468"/>
    </location>
</feature>
<dbReference type="InterPro" id="IPR006886">
    <property type="entry name" value="RNA_pol_III_Rpc5"/>
</dbReference>
<dbReference type="AlphaFoldDB" id="A0A8H6CHY8"/>
<keyword evidence="3" id="KW-1185">Reference proteome</keyword>
<dbReference type="OrthoDB" id="340681at2759"/>
<sequence length="567" mass="64210">MPRGKKKSAIVETKLNQAARADSLAQNVQLPLEEVTYPKGSAPHQPNPPLPKASFNSIKEQLRAARACHTVVEGEPVSPSDDRIKEAHREIWQRVGFYSNHPNHDPTAINEAYIKSMREKSHRLGKVVAKYRLFINKPTGKRAMLMQYPNREVGQEYRATSGNKPLEIRIKPKCGLVEVEIPVNIHVNYDKERGVEYGEAMRKSRLLQEGGSYSLGGGLGIGPKAISKSDRRAPAPEGPSHEKLLENFDDANNKGHVMNKITLGGQIYPFRNGDPIYMAATFKDDICTWTKMDAIVQLRPQFVHLDAINEAKKTAFRTERGPDNRDNVEQEPEARAVNMAVKSTEGSEEDMYGGMRATAKLLRDMRDEPWQRLAWVDQDEPESYKIYNDALVYQDPENAPQLVSEMTNEQYLDAISCPRIDPIKQGQKVMAQVEESFLESEDSDGKMEVIDDTDDEDSDEEDEEEYETLPEGAIRPDDCVAERRIERIARAICIHPVTEQAFYEGHMKQKFLNDPKWAKHSFLLAGDRHHIYYKYRVAENRAGRGIDPVYDTFEMVAAPRGHSSGSS</sequence>
<accession>A0A8H6CHY8</accession>
<proteinExistence type="predicted"/>
<dbReference type="GeneID" id="59294756"/>
<dbReference type="GO" id="GO:0005666">
    <property type="term" value="C:RNA polymerase III complex"/>
    <property type="evidence" value="ECO:0007669"/>
    <property type="project" value="TreeGrafter"/>
</dbReference>
<feature type="region of interest" description="Disordered" evidence="1">
    <location>
        <begin position="437"/>
        <end position="472"/>
    </location>
</feature>
<gene>
    <name evidence="2" type="ORF">HO173_013128</name>
</gene>
<name>A0A8H6CHY8_9LECA</name>
<evidence type="ECO:0000256" key="1">
    <source>
        <dbReference type="SAM" id="MobiDB-lite"/>
    </source>
</evidence>
<dbReference type="RefSeq" id="XP_037158109.1">
    <property type="nucleotide sequence ID" value="XM_037314953.1"/>
</dbReference>
<dbReference type="PANTHER" id="PTHR12069">
    <property type="entry name" value="DNA-DIRECTED RNA POLYMERASES III 80 KDA POLYPEPTIDE RNA POLYMERASE III SUBUNIT 5"/>
    <property type="match status" value="1"/>
</dbReference>